<dbReference type="EMBL" id="GL732819">
    <property type="protein sequence ID" value="EFX64514.1"/>
    <property type="molecule type" value="Genomic_DNA"/>
</dbReference>
<feature type="compositionally biased region" description="Polar residues" evidence="1">
    <location>
        <begin position="1"/>
        <end position="15"/>
    </location>
</feature>
<feature type="region of interest" description="Disordered" evidence="1">
    <location>
        <begin position="1"/>
        <end position="135"/>
    </location>
</feature>
<name>E9HUR0_DAPPU</name>
<reference evidence="2 3" key="1">
    <citation type="journal article" date="2011" name="Science">
        <title>The ecoresponsive genome of Daphnia pulex.</title>
        <authorList>
            <person name="Colbourne J.K."/>
            <person name="Pfrender M.E."/>
            <person name="Gilbert D."/>
            <person name="Thomas W.K."/>
            <person name="Tucker A."/>
            <person name="Oakley T.H."/>
            <person name="Tokishita S."/>
            <person name="Aerts A."/>
            <person name="Arnold G.J."/>
            <person name="Basu M.K."/>
            <person name="Bauer D.J."/>
            <person name="Caceres C.E."/>
            <person name="Carmel L."/>
            <person name="Casola C."/>
            <person name="Choi J.H."/>
            <person name="Detter J.C."/>
            <person name="Dong Q."/>
            <person name="Dusheyko S."/>
            <person name="Eads B.D."/>
            <person name="Frohlich T."/>
            <person name="Geiler-Samerotte K.A."/>
            <person name="Gerlach D."/>
            <person name="Hatcher P."/>
            <person name="Jogdeo S."/>
            <person name="Krijgsveld J."/>
            <person name="Kriventseva E.V."/>
            <person name="Kultz D."/>
            <person name="Laforsch C."/>
            <person name="Lindquist E."/>
            <person name="Lopez J."/>
            <person name="Manak J.R."/>
            <person name="Muller J."/>
            <person name="Pangilinan J."/>
            <person name="Patwardhan R.P."/>
            <person name="Pitluck S."/>
            <person name="Pritham E.J."/>
            <person name="Rechtsteiner A."/>
            <person name="Rho M."/>
            <person name="Rogozin I.B."/>
            <person name="Sakarya O."/>
            <person name="Salamov A."/>
            <person name="Schaack S."/>
            <person name="Shapiro H."/>
            <person name="Shiga Y."/>
            <person name="Skalitzky C."/>
            <person name="Smith Z."/>
            <person name="Souvorov A."/>
            <person name="Sung W."/>
            <person name="Tang Z."/>
            <person name="Tsuchiya D."/>
            <person name="Tu H."/>
            <person name="Vos H."/>
            <person name="Wang M."/>
            <person name="Wolf Y.I."/>
            <person name="Yamagata H."/>
            <person name="Yamada T."/>
            <person name="Ye Y."/>
            <person name="Shaw J.R."/>
            <person name="Andrews J."/>
            <person name="Crease T.J."/>
            <person name="Tang H."/>
            <person name="Lucas S.M."/>
            <person name="Robertson H.M."/>
            <person name="Bork P."/>
            <person name="Koonin E.V."/>
            <person name="Zdobnov E.M."/>
            <person name="Grigoriev I.V."/>
            <person name="Lynch M."/>
            <person name="Boore J.L."/>
        </authorList>
    </citation>
    <scope>NUCLEOTIDE SEQUENCE [LARGE SCALE GENOMIC DNA]</scope>
</reference>
<dbReference type="InParanoid" id="E9HUR0"/>
<sequence>MSLDSSANLLSSGSKLESAASLSLPEGPATYLDSSANLPPPDSKPESATAPSFSERPAASLDKRQSSPKYPKKAVLSLLRGSASVLGKQHDSTAKKTKSTPSIKPIIMETQNRQENPDEGELPSEEAPEADDDKQTDLTASLEEFRTRNSPTRKHLERVTPLRLDKESTKAENLIDQLLRVKLSIQVSNTNLSQQIINVFVLVTEVRLIRRFLQFVWDPGGKATNRVSRLSLGPASETSLTPATKRNDQQEDELTNSKRTRSQRNSCSLVFTLPEPAVLASLPTNQKMIQPTIQPSISNPMEWALVGSMLEMKWTSNRCLNYSS</sequence>
<accession>E9HUR0</accession>
<dbReference type="PANTHER" id="PTHR22954:SF3">
    <property type="entry name" value="PROTEIN CBG08539"/>
    <property type="match status" value="1"/>
</dbReference>
<gene>
    <name evidence="2" type="ORF">DAPPUDRAFT_118103</name>
</gene>
<dbReference type="Proteomes" id="UP000000305">
    <property type="component" value="Unassembled WGS sequence"/>
</dbReference>
<feature type="region of interest" description="Disordered" evidence="1">
    <location>
        <begin position="233"/>
        <end position="261"/>
    </location>
</feature>
<evidence type="ECO:0000256" key="1">
    <source>
        <dbReference type="SAM" id="MobiDB-lite"/>
    </source>
</evidence>
<dbReference type="HOGENOM" id="CLU_057203_0_0_1"/>
<protein>
    <submittedName>
        <fullName evidence="2">Uncharacterized protein</fullName>
    </submittedName>
</protein>
<evidence type="ECO:0000313" key="3">
    <source>
        <dbReference type="Proteomes" id="UP000000305"/>
    </source>
</evidence>
<organism evidence="2 3">
    <name type="scientific">Daphnia pulex</name>
    <name type="common">Water flea</name>
    <dbReference type="NCBI Taxonomy" id="6669"/>
    <lineage>
        <taxon>Eukaryota</taxon>
        <taxon>Metazoa</taxon>
        <taxon>Ecdysozoa</taxon>
        <taxon>Arthropoda</taxon>
        <taxon>Crustacea</taxon>
        <taxon>Branchiopoda</taxon>
        <taxon>Diplostraca</taxon>
        <taxon>Cladocera</taxon>
        <taxon>Anomopoda</taxon>
        <taxon>Daphniidae</taxon>
        <taxon>Daphnia</taxon>
    </lineage>
</organism>
<dbReference type="PhylomeDB" id="E9HUR0"/>
<dbReference type="KEGG" id="dpx:DAPPUDRAFT_118103"/>
<feature type="compositionally biased region" description="Acidic residues" evidence="1">
    <location>
        <begin position="117"/>
        <end position="134"/>
    </location>
</feature>
<keyword evidence="3" id="KW-1185">Reference proteome</keyword>
<proteinExistence type="predicted"/>
<evidence type="ECO:0000313" key="2">
    <source>
        <dbReference type="EMBL" id="EFX64514.1"/>
    </source>
</evidence>
<dbReference type="AlphaFoldDB" id="E9HUR0"/>
<dbReference type="PANTHER" id="PTHR22954">
    <property type="entry name" value="RETROVIRAL PROTEASE-RELATED"/>
    <property type="match status" value="1"/>
</dbReference>